<dbReference type="Proteomes" id="UP000011944">
    <property type="component" value="Unassembled WGS sequence"/>
</dbReference>
<comment type="caution">
    <text evidence="1">The sequence shown here is derived from an EMBL/GenBank/DDBJ whole genome shotgun (WGS) entry which is preliminary data.</text>
</comment>
<gene>
    <name evidence="1" type="ORF">CFSAN001627_11878</name>
</gene>
<dbReference type="PATRIC" id="fig|1232189.3.peg.1889"/>
<organism evidence="1 2">
    <name type="scientific">Clostridium botulinum CFSAN001627</name>
    <dbReference type="NCBI Taxonomy" id="1232189"/>
    <lineage>
        <taxon>Bacteria</taxon>
        <taxon>Bacillati</taxon>
        <taxon>Bacillota</taxon>
        <taxon>Clostridia</taxon>
        <taxon>Eubacteriales</taxon>
        <taxon>Clostridiaceae</taxon>
        <taxon>Clostridium</taxon>
    </lineage>
</organism>
<keyword evidence="1" id="KW-0132">Cell division</keyword>
<name>M1ZQC2_CLOBO</name>
<accession>M1ZQC2</accession>
<evidence type="ECO:0000313" key="1">
    <source>
        <dbReference type="EMBL" id="EKN41637.1"/>
    </source>
</evidence>
<dbReference type="AlphaFoldDB" id="M1ZQC2"/>
<protein>
    <submittedName>
        <fullName evidence="1">Cell division protein FtsQ</fullName>
    </submittedName>
</protein>
<dbReference type="GO" id="GO:0051301">
    <property type="term" value="P:cell division"/>
    <property type="evidence" value="ECO:0007669"/>
    <property type="project" value="UniProtKB-KW"/>
</dbReference>
<reference evidence="1 2" key="2">
    <citation type="submission" date="2013-03" db="EMBL/GenBank/DDBJ databases">
        <title>Diversity in Clostridium botulinum.</title>
        <authorList>
            <person name="Timme R.E."/>
            <person name="Allard M."/>
            <person name="Luo Y."/>
            <person name="Strain E."/>
            <person name="Gonzalez-Escalona N."/>
            <person name="Brown E."/>
        </authorList>
    </citation>
    <scope>NUCLEOTIDE SEQUENCE [LARGE SCALE GENOMIC DNA]</scope>
    <source>
        <strain evidence="1 2">CFSAN001627</strain>
    </source>
</reference>
<sequence>MRKNRYIRPNRKKLNTAINILKRDELKKAKKGYVDVSYEGNPVFYIEK</sequence>
<proteinExistence type="predicted"/>
<reference evidence="1 2" key="1">
    <citation type="submission" date="2012-10" db="EMBL/GenBank/DDBJ databases">
        <authorList>
            <person name="Strain E.A."/>
            <person name="Brown E."/>
            <person name="Allard M.W."/>
            <person name="Gonzalez-Escalona N."/>
            <person name="Timme R."/>
        </authorList>
    </citation>
    <scope>NUCLEOTIDE SEQUENCE [LARGE SCALE GENOMIC DNA]</scope>
    <source>
        <strain evidence="1 2">CFSAN001627</strain>
    </source>
</reference>
<dbReference type="EMBL" id="AMXI01000689">
    <property type="protein sequence ID" value="EKN41637.1"/>
    <property type="molecule type" value="Genomic_DNA"/>
</dbReference>
<keyword evidence="1" id="KW-0131">Cell cycle</keyword>
<evidence type="ECO:0000313" key="2">
    <source>
        <dbReference type="Proteomes" id="UP000011944"/>
    </source>
</evidence>